<evidence type="ECO:0000313" key="1">
    <source>
        <dbReference type="EMBL" id="ACT59515.1"/>
    </source>
</evidence>
<dbReference type="Proteomes" id="UP000002745">
    <property type="component" value="Chromosome"/>
</dbReference>
<dbReference type="KEGG" id="hba:Hbal_1829"/>
<proteinExistence type="predicted"/>
<gene>
    <name evidence="1" type="ordered locus">Hbal_1829</name>
</gene>
<dbReference type="RefSeq" id="WP_015827665.1">
    <property type="nucleotide sequence ID" value="NC_012982.1"/>
</dbReference>
<evidence type="ECO:0000313" key="2">
    <source>
        <dbReference type="Proteomes" id="UP000002745"/>
    </source>
</evidence>
<organism evidence="1 2">
    <name type="scientific">Hirschia baltica (strain ATCC 49814 / DSM 5838 / IFAM 1418)</name>
    <dbReference type="NCBI Taxonomy" id="582402"/>
    <lineage>
        <taxon>Bacteria</taxon>
        <taxon>Pseudomonadati</taxon>
        <taxon>Pseudomonadota</taxon>
        <taxon>Alphaproteobacteria</taxon>
        <taxon>Hyphomonadales</taxon>
        <taxon>Hyphomonadaceae</taxon>
        <taxon>Hirschia</taxon>
    </lineage>
</organism>
<accession>C6XK70</accession>
<dbReference type="HOGENOM" id="CLU_2843886_0_0_5"/>
<keyword evidence="2" id="KW-1185">Reference proteome</keyword>
<sequence length="65" mass="7035">MSIPTQIQLDGQTYTGSYEVDGPNVTVRYLSRTMSRSIGTTPPAVAAKGLMIQLVKIVQDLKHAS</sequence>
<dbReference type="eggNOG" id="ENOG5032DTD">
    <property type="taxonomic scope" value="Bacteria"/>
</dbReference>
<name>C6XK70_HIRBI</name>
<reference evidence="2" key="1">
    <citation type="journal article" date="2011" name="J. Bacteriol.">
        <title>Genome sequences of eight morphologically diverse alphaproteobacteria.</title>
        <authorList>
            <consortium name="US DOE Joint Genome Institute"/>
            <person name="Brown P.J."/>
            <person name="Kysela D.T."/>
            <person name="Buechlein A."/>
            <person name="Hemmerich C."/>
            <person name="Brun Y.V."/>
        </authorList>
    </citation>
    <scope>NUCLEOTIDE SEQUENCE [LARGE SCALE GENOMIC DNA]</scope>
    <source>
        <strain evidence="2">ATCC 49814 / DSM 5838 / IFAM 1418</strain>
    </source>
</reference>
<protein>
    <submittedName>
        <fullName evidence="1">Uncharacterized protein</fullName>
    </submittedName>
</protein>
<dbReference type="STRING" id="582402.Hbal_1829"/>
<dbReference type="AlphaFoldDB" id="C6XK70"/>
<dbReference type="OrthoDB" id="7620228at2"/>
<dbReference type="EMBL" id="CP001678">
    <property type="protein sequence ID" value="ACT59515.1"/>
    <property type="molecule type" value="Genomic_DNA"/>
</dbReference>